<dbReference type="AlphaFoldDB" id="A0A2T5F0U3"/>
<comment type="caution">
    <text evidence="1">The sequence shown here is derived from an EMBL/GenBank/DDBJ whole genome shotgun (WGS) entry which is preliminary data.</text>
</comment>
<dbReference type="RefSeq" id="WP_108187170.1">
    <property type="nucleotide sequence ID" value="NZ_PIFK01000003.1"/>
</dbReference>
<proteinExistence type="predicted"/>
<accession>A0A2T5F0U3</accession>
<evidence type="ECO:0000313" key="2">
    <source>
        <dbReference type="Proteomes" id="UP000244197"/>
    </source>
</evidence>
<gene>
    <name evidence="1" type="ORF">CWO07_02065</name>
</gene>
<name>A0A2T5F0U3_VIBSP</name>
<dbReference type="Proteomes" id="UP000244197">
    <property type="component" value="Unassembled WGS sequence"/>
</dbReference>
<reference evidence="1 2" key="1">
    <citation type="submission" date="2017-11" db="EMBL/GenBank/DDBJ databases">
        <title>Population delineation of vibrios coincides with oyster pathogenicity.</title>
        <authorList>
            <person name="Bruto M."/>
            <person name="Labreuche Y."/>
            <person name="James A."/>
            <person name="Piel D."/>
            <person name="Chenivesse S."/>
            <person name="Petton B."/>
            <person name="Polz M.F."/>
            <person name="Le Roux F."/>
        </authorList>
    </citation>
    <scope>NUCLEOTIDE SEQUENCE [LARGE SCALE GENOMIC DNA]</scope>
    <source>
        <strain evidence="1 2">FF_144</strain>
    </source>
</reference>
<dbReference type="EMBL" id="PIFK01000003">
    <property type="protein sequence ID" value="PTP39374.1"/>
    <property type="molecule type" value="Genomic_DNA"/>
</dbReference>
<evidence type="ECO:0000313" key="1">
    <source>
        <dbReference type="EMBL" id="PTP39374.1"/>
    </source>
</evidence>
<sequence length="118" mass="14326">MKKQIPFYTFEAFNEKRYHFKVIEESYLKYIITLSLNLDSILSSIRENHNFDFAFIVLSEQNKISIHELRQKGLIVDSRPDDSIEIDIGFFWEFLETRYCLEFFNNALQVNFYEEIYN</sequence>
<organism evidence="1 2">
    <name type="scientific">Vibrio splendidus</name>
    <dbReference type="NCBI Taxonomy" id="29497"/>
    <lineage>
        <taxon>Bacteria</taxon>
        <taxon>Pseudomonadati</taxon>
        <taxon>Pseudomonadota</taxon>
        <taxon>Gammaproteobacteria</taxon>
        <taxon>Vibrionales</taxon>
        <taxon>Vibrionaceae</taxon>
        <taxon>Vibrio</taxon>
    </lineage>
</organism>
<protein>
    <submittedName>
        <fullName evidence="1">Uncharacterized protein</fullName>
    </submittedName>
</protein>